<reference evidence="4 5" key="1">
    <citation type="journal article" date="2013" name="Stand. Genomic Sci.">
        <title>Genomic Encyclopedia of Type Strains, Phase I: The one thousand microbial genomes (KMG-I) project.</title>
        <authorList>
            <person name="Kyrpides N.C."/>
            <person name="Woyke T."/>
            <person name="Eisen J.A."/>
            <person name="Garrity G."/>
            <person name="Lilburn T.G."/>
            <person name="Beck B.J."/>
            <person name="Whitman W.B."/>
            <person name="Hugenholtz P."/>
            <person name="Klenk H.P."/>
        </authorList>
    </citation>
    <scope>NUCLEOTIDE SEQUENCE [LARGE SCALE GENOMIC DNA]</scope>
    <source>
        <strain evidence="4 5">DSM 13484</strain>
    </source>
</reference>
<proteinExistence type="predicted"/>
<dbReference type="Gene3D" id="2.60.120.260">
    <property type="entry name" value="Galactose-binding domain-like"/>
    <property type="match status" value="1"/>
</dbReference>
<name>A0A562T434_CHIJA</name>
<keyword evidence="1 3" id="KW-0732">Signal</keyword>
<dbReference type="Pfam" id="PF17132">
    <property type="entry name" value="Glyco_hydro_106"/>
    <property type="match status" value="2"/>
</dbReference>
<evidence type="ECO:0000256" key="1">
    <source>
        <dbReference type="ARBA" id="ARBA00022729"/>
    </source>
</evidence>
<keyword evidence="5" id="KW-1185">Reference proteome</keyword>
<dbReference type="Proteomes" id="UP000316778">
    <property type="component" value="Unassembled WGS sequence"/>
</dbReference>
<evidence type="ECO:0000256" key="3">
    <source>
        <dbReference type="SAM" id="SignalP"/>
    </source>
</evidence>
<protein>
    <submittedName>
        <fullName evidence="4">Alpha-L-rhamnosidase-like protein</fullName>
    </submittedName>
</protein>
<gene>
    <name evidence="4" type="ORF">LX66_2386</name>
</gene>
<evidence type="ECO:0000313" key="5">
    <source>
        <dbReference type="Proteomes" id="UP000316778"/>
    </source>
</evidence>
<dbReference type="CDD" id="cd03143">
    <property type="entry name" value="A4_beta-galactosidase_middle_domain"/>
    <property type="match status" value="1"/>
</dbReference>
<organism evidence="4 5">
    <name type="scientific">Chitinophaga japonensis</name>
    <name type="common">Flexibacter japonensis</name>
    <dbReference type="NCBI Taxonomy" id="104662"/>
    <lineage>
        <taxon>Bacteria</taxon>
        <taxon>Pseudomonadati</taxon>
        <taxon>Bacteroidota</taxon>
        <taxon>Chitinophagia</taxon>
        <taxon>Chitinophagales</taxon>
        <taxon>Chitinophagaceae</taxon>
        <taxon>Chitinophaga</taxon>
    </lineage>
</organism>
<evidence type="ECO:0000313" key="4">
    <source>
        <dbReference type="EMBL" id="TWI88301.1"/>
    </source>
</evidence>
<feature type="chain" id="PRO_5022082069" evidence="3">
    <location>
        <begin position="25"/>
        <end position="967"/>
    </location>
</feature>
<dbReference type="SUPFAM" id="SSF49785">
    <property type="entry name" value="Galactose-binding domain-like"/>
    <property type="match status" value="1"/>
</dbReference>
<feature type="signal peptide" evidence="3">
    <location>
        <begin position="1"/>
        <end position="24"/>
    </location>
</feature>
<dbReference type="PANTHER" id="PTHR43817">
    <property type="entry name" value="GLYCOSYL HYDROLASE"/>
    <property type="match status" value="1"/>
</dbReference>
<sequence length="967" mass="107615">MVLTHFKRFFCGLVLMAQPFLLSAAGRQQPADTSGLSEAVFRQPPAAYGIRCWWWWLNGNVTKQSITRDLEAMKAKGFSGACIFDAGGQDQRGNGSVPEGPMFGTPAWQELFRYAVKEARRLGLVLSLNIQSGWNLGAPDVQPQEAAKRLTWSEQIITGGGNGAQTLPLPPALQHFYRDIAVLAFPYRDTAGIQPIAHLRQKAAFDEVGGSATDTRYLLNGDTTDNGHVHTQHSNVQDITRYMDSSGTLRWKAPPGKWVVMRFGYTLNGSAISTSSGQWQGLVIDYMSRAHFTRYWNTHVKPLLESIGPDAGTTLRYLQTDSWELGGINWTEDFRREFRSRRGYDLLPYLPVVAGKVVDSRDACNRFLADLRKTISDCIADNHYKVFREKAAAYGMGIQPESAGPHAGPFDGLKNLGFSEIMMGEFWSPSPHRPRPENRFFVKQAASAAHIYNKKLVGAEAFTTIGRHWNDVIWEHMKPSFDHELCAGLNLTLLHTFTSSPAAMGIPGQEYFAGTHLNPNITWWKYADAFFRYMARCQYMMQEGRFVADVLYYYGDHVPNIVRLKEDDPAGALPGFDYDVINEERLMALQVQQGGITLPHGMRYRVLVLPDHAVMSLAALKKVHQLVNDGATVIGPRTQRSVSLEQYPAAGKELQQLAVALWGAAGPANASSRGSRPVGKGQVAWGYTAAEWLAAKGISPDCRFDAADTLSFGYIHHRWNQEDYYFISSRQPQACTANVSFRVSGRQPEFWDPVTGHTRPAVAYTQANGITTVPVSFTPYGSWFIVFRKPAPVAQQGTAQSNFPGFRTIDTLQGPWQLHFDERWGGPASVQFPSLVSWTERPEPGIRYYSGSVVYHKEFTTEAAGAKRPLYLNLGAVSDVGIARVTLNGKDLGVVWAPPYRIPVSGILREGANVLEVEVINSWRNRLVGDRELPAEKRFTKTNIAIRPDWSLLESGLLGPVVVETAR</sequence>
<dbReference type="EMBL" id="VLLG01000003">
    <property type="protein sequence ID" value="TWI88301.1"/>
    <property type="molecule type" value="Genomic_DNA"/>
</dbReference>
<dbReference type="NCBIfam" id="NF045579">
    <property type="entry name" value="rhamnoside_JR"/>
    <property type="match status" value="1"/>
</dbReference>
<dbReference type="InterPro" id="IPR008979">
    <property type="entry name" value="Galactose-bd-like_sf"/>
</dbReference>
<dbReference type="GO" id="GO:0016787">
    <property type="term" value="F:hydrolase activity"/>
    <property type="evidence" value="ECO:0007669"/>
    <property type="project" value="UniProtKB-KW"/>
</dbReference>
<dbReference type="AlphaFoldDB" id="A0A562T434"/>
<comment type="caution">
    <text evidence="4">The sequence shown here is derived from an EMBL/GenBank/DDBJ whole genome shotgun (WGS) entry which is preliminary data.</text>
</comment>
<accession>A0A562T434</accession>
<evidence type="ECO:0000256" key="2">
    <source>
        <dbReference type="ARBA" id="ARBA00022801"/>
    </source>
</evidence>
<dbReference type="PANTHER" id="PTHR43817:SF1">
    <property type="entry name" value="HYDROLASE, FAMILY 43, PUTATIVE (AFU_ORTHOLOGUE AFUA_3G01660)-RELATED"/>
    <property type="match status" value="1"/>
</dbReference>
<keyword evidence="2" id="KW-0378">Hydrolase</keyword>